<name>X1SVD2_9ZZZZ</name>
<accession>X1SVD2</accession>
<feature type="non-terminal residue" evidence="1">
    <location>
        <position position="1"/>
    </location>
</feature>
<organism evidence="1">
    <name type="scientific">marine sediment metagenome</name>
    <dbReference type="NCBI Taxonomy" id="412755"/>
    <lineage>
        <taxon>unclassified sequences</taxon>
        <taxon>metagenomes</taxon>
        <taxon>ecological metagenomes</taxon>
    </lineage>
</organism>
<reference evidence="1" key="1">
    <citation type="journal article" date="2014" name="Front. Microbiol.">
        <title>High frequency of phylogenetically diverse reductive dehalogenase-homologous genes in deep subseafloor sedimentary metagenomes.</title>
        <authorList>
            <person name="Kawai M."/>
            <person name="Futagami T."/>
            <person name="Toyoda A."/>
            <person name="Takaki Y."/>
            <person name="Nishi S."/>
            <person name="Hori S."/>
            <person name="Arai W."/>
            <person name="Tsubouchi T."/>
            <person name="Morono Y."/>
            <person name="Uchiyama I."/>
            <person name="Ito T."/>
            <person name="Fujiyama A."/>
            <person name="Inagaki F."/>
            <person name="Takami H."/>
        </authorList>
    </citation>
    <scope>NUCLEOTIDE SEQUENCE</scope>
    <source>
        <strain evidence="1">Expedition CK06-06</strain>
    </source>
</reference>
<proteinExistence type="predicted"/>
<comment type="caution">
    <text evidence="1">The sequence shown here is derived from an EMBL/GenBank/DDBJ whole genome shotgun (WGS) entry which is preliminary data.</text>
</comment>
<dbReference type="AlphaFoldDB" id="X1SVD2"/>
<dbReference type="EMBL" id="BARW01015050">
    <property type="protein sequence ID" value="GAI83086.1"/>
    <property type="molecule type" value="Genomic_DNA"/>
</dbReference>
<gene>
    <name evidence="1" type="ORF">S12H4_26513</name>
</gene>
<sequence>FQDTSQKGQLSEGRLRRERITEDTDLTILLLYEGGATPKVSPIQPTSLLSQS</sequence>
<evidence type="ECO:0000313" key="1">
    <source>
        <dbReference type="EMBL" id="GAI83086.1"/>
    </source>
</evidence>
<protein>
    <submittedName>
        <fullName evidence="1">Uncharacterized protein</fullName>
    </submittedName>
</protein>